<reference evidence="10" key="1">
    <citation type="submission" date="2025-08" db="UniProtKB">
        <authorList>
            <consortium name="RefSeq"/>
        </authorList>
    </citation>
    <scope>IDENTIFICATION</scope>
</reference>
<evidence type="ECO:0000259" key="8">
    <source>
        <dbReference type="Pfam" id="PF25787"/>
    </source>
</evidence>
<accession>A0A9Y6M702</accession>
<keyword evidence="2" id="KW-0479">Metal-binding</keyword>
<dbReference type="SUPFAM" id="SSF46689">
    <property type="entry name" value="Homeodomain-like"/>
    <property type="match status" value="1"/>
</dbReference>
<gene>
    <name evidence="10" type="primary">znf644a</name>
</gene>
<dbReference type="RefSeq" id="XP_013767685.1">
    <property type="nucleotide sequence ID" value="XM_013912231.1"/>
</dbReference>
<feature type="domain" description="Wiz C-terminal zinc finger" evidence="7">
    <location>
        <begin position="96"/>
        <end position="129"/>
    </location>
</feature>
<dbReference type="GO" id="GO:0000981">
    <property type="term" value="F:DNA-binding transcription factor activity, RNA polymerase II-specific"/>
    <property type="evidence" value="ECO:0007669"/>
    <property type="project" value="TreeGrafter"/>
</dbReference>
<keyword evidence="4" id="KW-0862">Zinc</keyword>
<feature type="domain" description="Sleeping Beauty transposase HTH" evidence="8">
    <location>
        <begin position="1"/>
        <end position="52"/>
    </location>
</feature>
<dbReference type="InterPro" id="IPR036388">
    <property type="entry name" value="WH-like_DNA-bd_sf"/>
</dbReference>
<evidence type="ECO:0000256" key="4">
    <source>
        <dbReference type="ARBA" id="ARBA00022833"/>
    </source>
</evidence>
<dbReference type="GO" id="GO:0000978">
    <property type="term" value="F:RNA polymerase II cis-regulatory region sequence-specific DNA binding"/>
    <property type="evidence" value="ECO:0007669"/>
    <property type="project" value="TreeGrafter"/>
</dbReference>
<dbReference type="Gene3D" id="1.10.10.10">
    <property type="entry name" value="Winged helix-like DNA-binding domain superfamily/Winged helix DNA-binding domain"/>
    <property type="match status" value="1"/>
</dbReference>
<keyword evidence="9" id="KW-1185">Reference proteome</keyword>
<dbReference type="Proteomes" id="UP000695023">
    <property type="component" value="Unplaced"/>
</dbReference>
<evidence type="ECO:0000259" key="7">
    <source>
        <dbReference type="Pfam" id="PF23015"/>
    </source>
</evidence>
<dbReference type="InterPro" id="IPR057667">
    <property type="entry name" value="HTH_SB"/>
</dbReference>
<keyword evidence="3" id="KW-0863">Zinc-finger</keyword>
<name>A0A9Y6M702_9CICH</name>
<organism evidence="9 10">
    <name type="scientific">Pundamilia nyererei</name>
    <dbReference type="NCBI Taxonomy" id="303518"/>
    <lineage>
        <taxon>Eukaryota</taxon>
        <taxon>Metazoa</taxon>
        <taxon>Chordata</taxon>
        <taxon>Craniata</taxon>
        <taxon>Vertebrata</taxon>
        <taxon>Euteleostomi</taxon>
        <taxon>Actinopterygii</taxon>
        <taxon>Neopterygii</taxon>
        <taxon>Teleostei</taxon>
        <taxon>Neoteleostei</taxon>
        <taxon>Acanthomorphata</taxon>
        <taxon>Ovalentaria</taxon>
        <taxon>Cichlomorphae</taxon>
        <taxon>Cichliformes</taxon>
        <taxon>Cichlidae</taxon>
        <taxon>African cichlids</taxon>
        <taxon>Pseudocrenilabrinae</taxon>
        <taxon>Haplochromini</taxon>
        <taxon>Pundamilia</taxon>
    </lineage>
</organism>
<dbReference type="PANTHER" id="PTHR24396">
    <property type="entry name" value="ZINC FINGER PROTEIN"/>
    <property type="match status" value="1"/>
</dbReference>
<dbReference type="PANTHER" id="PTHR24396:SF25">
    <property type="entry name" value="ZINC FINGER PROTEIN 644"/>
    <property type="match status" value="1"/>
</dbReference>
<dbReference type="InterPro" id="IPR051643">
    <property type="entry name" value="Transcr_Reg_ZincFinger"/>
</dbReference>
<dbReference type="Pfam" id="PF25787">
    <property type="entry name" value="HTH_SB"/>
    <property type="match status" value="1"/>
</dbReference>
<feature type="region of interest" description="Disordered" evidence="6">
    <location>
        <begin position="148"/>
        <end position="167"/>
    </location>
</feature>
<sequence>MPRTKELSEELRKRIVDAHEAGKGYKIISKEFGLHRSTVRQIVYKWRIFKTTVTLPRSGRPTKITQEQAIDCKAVRTRSRPGSKKKTLPLTQTPEEMYRLTCRFCDLVFQGPLSVQEDWIKHLQRHIMNTSVPHTGLGMVEVTSLPTDTPTFKTDQDGSLTVTHAVS</sequence>
<comment type="subcellular location">
    <subcellularLocation>
        <location evidence="1">Nucleus</location>
    </subcellularLocation>
</comment>
<protein>
    <submittedName>
        <fullName evidence="10">Zinc finger protein 644a isoform X2</fullName>
    </submittedName>
</protein>
<dbReference type="GO" id="GO:0005634">
    <property type="term" value="C:nucleus"/>
    <property type="evidence" value="ECO:0007669"/>
    <property type="project" value="UniProtKB-SubCell"/>
</dbReference>
<evidence type="ECO:0000256" key="3">
    <source>
        <dbReference type="ARBA" id="ARBA00022771"/>
    </source>
</evidence>
<dbReference type="GeneID" id="102200317"/>
<keyword evidence="5" id="KW-0539">Nucleus</keyword>
<dbReference type="CTD" id="100007441"/>
<dbReference type="InterPro" id="IPR055125">
    <property type="entry name" value="Wiz_C_Znf"/>
</dbReference>
<evidence type="ECO:0000256" key="5">
    <source>
        <dbReference type="ARBA" id="ARBA00023242"/>
    </source>
</evidence>
<evidence type="ECO:0000313" key="9">
    <source>
        <dbReference type="Proteomes" id="UP000695023"/>
    </source>
</evidence>
<evidence type="ECO:0000256" key="1">
    <source>
        <dbReference type="ARBA" id="ARBA00004123"/>
    </source>
</evidence>
<dbReference type="InterPro" id="IPR009057">
    <property type="entry name" value="Homeodomain-like_sf"/>
</dbReference>
<proteinExistence type="predicted"/>
<evidence type="ECO:0000313" key="10">
    <source>
        <dbReference type="RefSeq" id="XP_013767685.1"/>
    </source>
</evidence>
<dbReference type="GO" id="GO:0008270">
    <property type="term" value="F:zinc ion binding"/>
    <property type="evidence" value="ECO:0007669"/>
    <property type="project" value="UniProtKB-KW"/>
</dbReference>
<dbReference type="AlphaFoldDB" id="A0A9Y6M702"/>
<evidence type="ECO:0000256" key="6">
    <source>
        <dbReference type="SAM" id="MobiDB-lite"/>
    </source>
</evidence>
<evidence type="ECO:0000256" key="2">
    <source>
        <dbReference type="ARBA" id="ARBA00022723"/>
    </source>
</evidence>
<dbReference type="Pfam" id="PF23015">
    <property type="entry name" value="zf-WIZ"/>
    <property type="match status" value="1"/>
</dbReference>